<reference evidence="13 14" key="1">
    <citation type="submission" date="2018-10" db="EMBL/GenBank/DDBJ databases">
        <title>Anaerotruncus faecis sp. nov., isolated from human feces.</title>
        <authorList>
            <person name="Wang Y.-J."/>
        </authorList>
    </citation>
    <scope>NUCLEOTIDE SEQUENCE [LARGE SCALE GENOMIC DNA]</scope>
    <source>
        <strain evidence="13 14">22A2-44</strain>
    </source>
</reference>
<dbReference type="GO" id="GO:0015297">
    <property type="term" value="F:antiporter activity"/>
    <property type="evidence" value="ECO:0007669"/>
    <property type="project" value="UniProtKB-KW"/>
</dbReference>
<evidence type="ECO:0000256" key="11">
    <source>
        <dbReference type="SAM" id="Phobius"/>
    </source>
</evidence>
<keyword evidence="9 11" id="KW-0472">Membrane</keyword>
<feature type="transmembrane region" description="Helical" evidence="11">
    <location>
        <begin position="54"/>
        <end position="73"/>
    </location>
</feature>
<comment type="similarity">
    <text evidence="2">Belongs to the monovalent cation:proton antiporter 2 (CPA2) transporter (TC 2.A.37) family.</text>
</comment>
<feature type="domain" description="Cation/H+ exchanger transmembrane" evidence="12">
    <location>
        <begin position="16"/>
        <end position="386"/>
    </location>
</feature>
<comment type="caution">
    <text evidence="13">The sequence shown here is derived from an EMBL/GenBank/DDBJ whole genome shotgun (WGS) entry which is preliminary data.</text>
</comment>
<feature type="transmembrane region" description="Helical" evidence="11">
    <location>
        <begin position="364"/>
        <end position="384"/>
    </location>
</feature>
<keyword evidence="5 11" id="KW-0812">Transmembrane</keyword>
<dbReference type="Gene3D" id="1.20.1530.20">
    <property type="match status" value="1"/>
</dbReference>
<gene>
    <name evidence="13" type="ORF">D4A47_11710</name>
</gene>
<feature type="transmembrane region" description="Helical" evidence="11">
    <location>
        <begin position="154"/>
        <end position="178"/>
    </location>
</feature>
<dbReference type="GO" id="GO:1902600">
    <property type="term" value="P:proton transmembrane transport"/>
    <property type="evidence" value="ECO:0007669"/>
    <property type="project" value="InterPro"/>
</dbReference>
<evidence type="ECO:0000313" key="13">
    <source>
        <dbReference type="EMBL" id="RLL08709.1"/>
    </source>
</evidence>
<evidence type="ECO:0000256" key="4">
    <source>
        <dbReference type="ARBA" id="ARBA00022449"/>
    </source>
</evidence>
<evidence type="ECO:0000259" key="12">
    <source>
        <dbReference type="Pfam" id="PF00999"/>
    </source>
</evidence>
<evidence type="ECO:0000256" key="6">
    <source>
        <dbReference type="ARBA" id="ARBA00022989"/>
    </source>
</evidence>
<keyword evidence="7" id="KW-0915">Sodium</keyword>
<dbReference type="PANTHER" id="PTHR43562:SF3">
    <property type="entry name" value="SODIUM ION_PROTON EXCHANGER (EUROFUNG)"/>
    <property type="match status" value="1"/>
</dbReference>
<dbReference type="RefSeq" id="WP_121587407.1">
    <property type="nucleotide sequence ID" value="NZ_DBFSDP010000189.1"/>
</dbReference>
<dbReference type="PANTHER" id="PTHR43562">
    <property type="entry name" value="NAPA-TYPE SODIUM/HYDROGEN ANTIPORTER"/>
    <property type="match status" value="1"/>
</dbReference>
<comment type="subcellular location">
    <subcellularLocation>
        <location evidence="1">Membrane</location>
        <topology evidence="1">Multi-pass membrane protein</topology>
    </subcellularLocation>
</comment>
<evidence type="ECO:0000256" key="8">
    <source>
        <dbReference type="ARBA" id="ARBA00023065"/>
    </source>
</evidence>
<dbReference type="GO" id="GO:0006814">
    <property type="term" value="P:sodium ion transport"/>
    <property type="evidence" value="ECO:0007669"/>
    <property type="project" value="UniProtKB-KW"/>
</dbReference>
<dbReference type="GO" id="GO:0016020">
    <property type="term" value="C:membrane"/>
    <property type="evidence" value="ECO:0007669"/>
    <property type="project" value="UniProtKB-SubCell"/>
</dbReference>
<feature type="transmembrane region" description="Helical" evidence="11">
    <location>
        <begin position="184"/>
        <end position="210"/>
    </location>
</feature>
<evidence type="ECO:0000256" key="9">
    <source>
        <dbReference type="ARBA" id="ARBA00023136"/>
    </source>
</evidence>
<feature type="transmembrane region" description="Helical" evidence="11">
    <location>
        <begin position="300"/>
        <end position="322"/>
    </location>
</feature>
<evidence type="ECO:0000256" key="5">
    <source>
        <dbReference type="ARBA" id="ARBA00022692"/>
    </source>
</evidence>
<feature type="transmembrane region" description="Helical" evidence="11">
    <location>
        <begin position="30"/>
        <end position="48"/>
    </location>
</feature>
<evidence type="ECO:0000256" key="1">
    <source>
        <dbReference type="ARBA" id="ARBA00004141"/>
    </source>
</evidence>
<dbReference type="Pfam" id="PF00999">
    <property type="entry name" value="Na_H_Exchanger"/>
    <property type="match status" value="1"/>
</dbReference>
<evidence type="ECO:0000256" key="10">
    <source>
        <dbReference type="ARBA" id="ARBA00023201"/>
    </source>
</evidence>
<dbReference type="InterPro" id="IPR038770">
    <property type="entry name" value="Na+/solute_symporter_sf"/>
</dbReference>
<sequence>MSYKFLMDIALILVSTKVLGLLTKRYQMPQVVGALLAGLILGPAMLNVLQATDFLAQVSELGVIVIMFTAGMGTDIQELKKTGKAGFVVALCGVLVPLAMGAGLAFFFNRGEFAHPGSVLLQNIFIGVILTATSVSITVETLKELGKLSTRVGNTILAAALIDDILGLIALTVVTSLAGAQVSMVVVFVKIVAFFVFVGVVGVLVSRLLGWYMTKVMHDKDLHRFPLLAFVLCLVMAFCAEEFFGVADIIGAFSAGVIIATTPKAKYIESKFSPLSYLLLTPIFFASIGIKVVLPKMDAAIVLFAVMMVLVAVVSKLIGCGLGAKLCGFTNRQCVQVGFGMACRGEVALIVANKGMAMGLMPPAFFGPVIIMVVCAAMLTPILLKLVFKPAKGEAPEEMEQSDLVDRYDEVEQLDYVSQGLLAANDKLREKNQKKKD</sequence>
<keyword evidence="14" id="KW-1185">Reference proteome</keyword>
<dbReference type="InterPro" id="IPR006153">
    <property type="entry name" value="Cation/H_exchanger_TM"/>
</dbReference>
<accession>A0A498CLV9</accession>
<proteinExistence type="inferred from homology"/>
<feature type="transmembrane region" description="Helical" evidence="11">
    <location>
        <begin position="244"/>
        <end position="263"/>
    </location>
</feature>
<protein>
    <submittedName>
        <fullName evidence="13">Cation:proton antiporter</fullName>
    </submittedName>
</protein>
<keyword evidence="10" id="KW-0739">Sodium transport</keyword>
<evidence type="ECO:0000313" key="14">
    <source>
        <dbReference type="Proteomes" id="UP000276301"/>
    </source>
</evidence>
<keyword evidence="6 11" id="KW-1133">Transmembrane helix</keyword>
<evidence type="ECO:0000256" key="2">
    <source>
        <dbReference type="ARBA" id="ARBA00005551"/>
    </source>
</evidence>
<feature type="transmembrane region" description="Helical" evidence="11">
    <location>
        <begin position="120"/>
        <end position="142"/>
    </location>
</feature>
<dbReference type="AlphaFoldDB" id="A0A498CLV9"/>
<feature type="transmembrane region" description="Helical" evidence="11">
    <location>
        <begin position="275"/>
        <end position="294"/>
    </location>
</feature>
<keyword evidence="4" id="KW-0050">Antiport</keyword>
<organism evidence="13 14">
    <name type="scientific">Anaerotruncus massiliensis</name>
    <name type="common">ex Liu et al. 2021</name>
    <dbReference type="NCBI Taxonomy" id="2321404"/>
    <lineage>
        <taxon>Bacteria</taxon>
        <taxon>Bacillati</taxon>
        <taxon>Bacillota</taxon>
        <taxon>Clostridia</taxon>
        <taxon>Eubacteriales</taxon>
        <taxon>Oscillospiraceae</taxon>
        <taxon>Anaerotruncus</taxon>
    </lineage>
</organism>
<dbReference type="EMBL" id="RCHT01000029">
    <property type="protein sequence ID" value="RLL08709.1"/>
    <property type="molecule type" value="Genomic_DNA"/>
</dbReference>
<evidence type="ECO:0000256" key="7">
    <source>
        <dbReference type="ARBA" id="ARBA00023053"/>
    </source>
</evidence>
<evidence type="ECO:0000256" key="3">
    <source>
        <dbReference type="ARBA" id="ARBA00022448"/>
    </source>
</evidence>
<feature type="transmembrane region" description="Helical" evidence="11">
    <location>
        <begin position="85"/>
        <end position="108"/>
    </location>
</feature>
<name>A0A498CLV9_9FIRM</name>
<dbReference type="Proteomes" id="UP000276301">
    <property type="component" value="Unassembled WGS sequence"/>
</dbReference>
<keyword evidence="8" id="KW-0406">Ion transport</keyword>
<keyword evidence="3" id="KW-0813">Transport</keyword>